<dbReference type="Proteomes" id="UP000887159">
    <property type="component" value="Unassembled WGS sequence"/>
</dbReference>
<name>A0A8X6RTG1_TRICX</name>
<feature type="compositionally biased region" description="Basic and acidic residues" evidence="1">
    <location>
        <begin position="71"/>
        <end position="80"/>
    </location>
</feature>
<evidence type="ECO:0000313" key="3">
    <source>
        <dbReference type="Proteomes" id="UP000887159"/>
    </source>
</evidence>
<keyword evidence="3" id="KW-1185">Reference proteome</keyword>
<dbReference type="EMBL" id="BMAU01021190">
    <property type="protein sequence ID" value="GFX96180.1"/>
    <property type="molecule type" value="Genomic_DNA"/>
</dbReference>
<feature type="region of interest" description="Disordered" evidence="1">
    <location>
        <begin position="70"/>
        <end position="89"/>
    </location>
</feature>
<reference evidence="2" key="1">
    <citation type="submission" date="2020-08" db="EMBL/GenBank/DDBJ databases">
        <title>Multicomponent nature underlies the extraordinary mechanical properties of spider dragline silk.</title>
        <authorList>
            <person name="Kono N."/>
            <person name="Nakamura H."/>
            <person name="Mori M."/>
            <person name="Yoshida Y."/>
            <person name="Ohtoshi R."/>
            <person name="Malay A.D."/>
            <person name="Moran D.A.P."/>
            <person name="Tomita M."/>
            <person name="Numata K."/>
            <person name="Arakawa K."/>
        </authorList>
    </citation>
    <scope>NUCLEOTIDE SEQUENCE</scope>
</reference>
<accession>A0A8X6RTG1</accession>
<gene>
    <name evidence="2" type="ORF">TNCV_2290681</name>
</gene>
<evidence type="ECO:0000313" key="2">
    <source>
        <dbReference type="EMBL" id="GFX96180.1"/>
    </source>
</evidence>
<proteinExistence type="predicted"/>
<comment type="caution">
    <text evidence="2">The sequence shown here is derived from an EMBL/GenBank/DDBJ whole genome shotgun (WGS) entry which is preliminary data.</text>
</comment>
<evidence type="ECO:0000256" key="1">
    <source>
        <dbReference type="SAM" id="MobiDB-lite"/>
    </source>
</evidence>
<protein>
    <submittedName>
        <fullName evidence="2">Uncharacterized protein</fullName>
    </submittedName>
</protein>
<dbReference type="AlphaFoldDB" id="A0A8X6RTG1"/>
<organism evidence="2 3">
    <name type="scientific">Trichonephila clavipes</name>
    <name type="common">Golden silk orbweaver</name>
    <name type="synonym">Nephila clavipes</name>
    <dbReference type="NCBI Taxonomy" id="2585209"/>
    <lineage>
        <taxon>Eukaryota</taxon>
        <taxon>Metazoa</taxon>
        <taxon>Ecdysozoa</taxon>
        <taxon>Arthropoda</taxon>
        <taxon>Chelicerata</taxon>
        <taxon>Arachnida</taxon>
        <taxon>Araneae</taxon>
        <taxon>Araneomorphae</taxon>
        <taxon>Entelegynae</taxon>
        <taxon>Araneoidea</taxon>
        <taxon>Nephilidae</taxon>
        <taxon>Trichonephila</taxon>
    </lineage>
</organism>
<sequence length="89" mass="9746">MPSVVGVVVTQNVSVCGPPVNRNRRKAYPGLTVLSEEIIAIDDDNRCTAPIMTDKDILELSQSSKSIIDADFDHENEKNNADPVPCHLK</sequence>